<reference evidence="3" key="1">
    <citation type="submission" date="2017-06" db="EMBL/GenBank/DDBJ databases">
        <authorList>
            <person name="Rodrigo-Torres L."/>
            <person name="Arahal R.D."/>
            <person name="Lucena T."/>
        </authorList>
    </citation>
    <scope>NUCLEOTIDE SEQUENCE [LARGE SCALE GENOMIC DNA]</scope>
    <source>
        <strain evidence="3">CECT 9190</strain>
    </source>
</reference>
<feature type="transmembrane region" description="Helical" evidence="1">
    <location>
        <begin position="151"/>
        <end position="173"/>
    </location>
</feature>
<accession>A0A1Y6MNG9</accession>
<dbReference type="EMBL" id="FYAK01000011">
    <property type="protein sequence ID" value="SMY38147.1"/>
    <property type="molecule type" value="Genomic_DNA"/>
</dbReference>
<feature type="transmembrane region" description="Helical" evidence="1">
    <location>
        <begin position="91"/>
        <end position="112"/>
    </location>
</feature>
<protein>
    <submittedName>
        <fullName evidence="2">Uncharacterized protein</fullName>
    </submittedName>
</protein>
<name>A0A1Y6MNG9_9GAMM</name>
<evidence type="ECO:0000256" key="1">
    <source>
        <dbReference type="SAM" id="Phobius"/>
    </source>
</evidence>
<feature type="transmembrane region" description="Helical" evidence="1">
    <location>
        <begin position="12"/>
        <end position="34"/>
    </location>
</feature>
<feature type="transmembrane region" description="Helical" evidence="1">
    <location>
        <begin position="118"/>
        <end position="139"/>
    </location>
</feature>
<keyword evidence="1" id="KW-0472">Membrane</keyword>
<gene>
    <name evidence="2" type="ORF">PMAL9190_03380</name>
</gene>
<evidence type="ECO:0000313" key="3">
    <source>
        <dbReference type="Proteomes" id="UP000195963"/>
    </source>
</evidence>
<proteinExistence type="predicted"/>
<keyword evidence="3" id="KW-1185">Reference proteome</keyword>
<evidence type="ECO:0000313" key="2">
    <source>
        <dbReference type="EMBL" id="SMY38147.1"/>
    </source>
</evidence>
<sequence>MLSLFLMMLIMIGYLAFLIPALLGAQCILTLVLTKGEICPGQRGRVHKMLPVLLVGWLLAAICKVWAVLPLLSLLFFTVKVKTNKTRDSGPLVVLYGSNLLGFICWMMLLPMMDLPEVLLSLMAMALYGSLLAHVLLTFSRTRLQAFHRILPFVGFVSAIVSVLLLVWKIIFMGEAATAPYTVEVVTSLVCLVIALLVWSGHILLHKTVNKWQLLAAAVLLTFSAVMQLTLF</sequence>
<feature type="transmembrane region" description="Helical" evidence="1">
    <location>
        <begin position="54"/>
        <end position="79"/>
    </location>
</feature>
<keyword evidence="1" id="KW-0812">Transmembrane</keyword>
<organism evidence="2 3">
    <name type="scientific">Photobacterium malacitanum</name>
    <dbReference type="NCBI Taxonomy" id="2204294"/>
    <lineage>
        <taxon>Bacteria</taxon>
        <taxon>Pseudomonadati</taxon>
        <taxon>Pseudomonadota</taxon>
        <taxon>Gammaproteobacteria</taxon>
        <taxon>Vibrionales</taxon>
        <taxon>Vibrionaceae</taxon>
        <taxon>Photobacterium</taxon>
    </lineage>
</organism>
<feature type="transmembrane region" description="Helical" evidence="1">
    <location>
        <begin position="185"/>
        <end position="205"/>
    </location>
</feature>
<dbReference type="Proteomes" id="UP000195963">
    <property type="component" value="Unassembled WGS sequence"/>
</dbReference>
<dbReference type="AlphaFoldDB" id="A0A1Y6MNG9"/>
<keyword evidence="1" id="KW-1133">Transmembrane helix</keyword>
<feature type="transmembrane region" description="Helical" evidence="1">
    <location>
        <begin position="212"/>
        <end position="231"/>
    </location>
</feature>